<evidence type="ECO:0000256" key="1">
    <source>
        <dbReference type="SAM" id="MobiDB-lite"/>
    </source>
</evidence>
<keyword evidence="3" id="KW-1185">Reference proteome</keyword>
<dbReference type="EMBL" id="JADRCQ010000006">
    <property type="protein sequence ID" value="MBK5074741.1"/>
    <property type="molecule type" value="Genomic_DNA"/>
</dbReference>
<accession>A0ABS1IJ02</accession>
<protein>
    <submittedName>
        <fullName evidence="2">Hemolysin secretion protein D</fullName>
    </submittedName>
</protein>
<proteinExistence type="predicted"/>
<feature type="non-terminal residue" evidence="2">
    <location>
        <position position="50"/>
    </location>
</feature>
<reference evidence="2 3" key="1">
    <citation type="submission" date="2020-11" db="EMBL/GenBank/DDBJ databases">
        <title>Insectihabitans protaetiae gen. nov. sp. nov. and Insectihabitans allomyrinae sp. nov., isolated from larvae of Protaetia brevitarsis seulensis and Allomyrina dichotoma, respectively.</title>
        <authorList>
            <person name="Lee S.D."/>
            <person name="Byeon Y.-S."/>
            <person name="Kim S.-M."/>
            <person name="Yang H.L."/>
            <person name="Kim I.S."/>
        </authorList>
    </citation>
    <scope>NUCLEOTIDE SEQUENCE [LARGE SCALE GENOMIC DNA]</scope>
    <source>
        <strain evidence="2 3">CWB-B43</strain>
    </source>
</reference>
<name>A0ABS1IJ02_9GAMM</name>
<evidence type="ECO:0000313" key="3">
    <source>
        <dbReference type="Proteomes" id="UP001296969"/>
    </source>
</evidence>
<feature type="region of interest" description="Disordered" evidence="1">
    <location>
        <begin position="1"/>
        <end position="29"/>
    </location>
</feature>
<dbReference type="Proteomes" id="UP001296969">
    <property type="component" value="Unassembled WGS sequence"/>
</dbReference>
<evidence type="ECO:0000313" key="2">
    <source>
        <dbReference type="EMBL" id="MBK5074741.1"/>
    </source>
</evidence>
<gene>
    <name evidence="2" type="ORF">I2493_17165</name>
</gene>
<comment type="caution">
    <text evidence="2">The sequence shown here is derived from an EMBL/GenBank/DDBJ whole genome shotgun (WGS) entry which is preliminary data.</text>
</comment>
<organism evidence="2 3">
    <name type="scientific">Limnobaculum xujianqingii</name>
    <dbReference type="NCBI Taxonomy" id="2738837"/>
    <lineage>
        <taxon>Bacteria</taxon>
        <taxon>Pseudomonadati</taxon>
        <taxon>Pseudomonadota</taxon>
        <taxon>Gammaproteobacteria</taxon>
        <taxon>Enterobacterales</taxon>
        <taxon>Budviciaceae</taxon>
        <taxon>Limnobaculum</taxon>
    </lineage>
</organism>
<sequence>MTDKIQKVGSGSLSVAKAPAPTGKVKSSDLPFMRDLQEALIEQKTPFSLI</sequence>